<dbReference type="Proteomes" id="UP000031668">
    <property type="component" value="Unassembled WGS sequence"/>
</dbReference>
<evidence type="ECO:0000313" key="2">
    <source>
        <dbReference type="Proteomes" id="UP000031668"/>
    </source>
</evidence>
<gene>
    <name evidence="1" type="ORF">RF11_01024</name>
</gene>
<comment type="caution">
    <text evidence="1">The sequence shown here is derived from an EMBL/GenBank/DDBJ whole genome shotgun (WGS) entry which is preliminary data.</text>
</comment>
<proteinExistence type="predicted"/>
<dbReference type="AlphaFoldDB" id="A0A0C2J689"/>
<organism evidence="1 2">
    <name type="scientific">Thelohanellus kitauei</name>
    <name type="common">Myxosporean</name>
    <dbReference type="NCBI Taxonomy" id="669202"/>
    <lineage>
        <taxon>Eukaryota</taxon>
        <taxon>Metazoa</taxon>
        <taxon>Cnidaria</taxon>
        <taxon>Myxozoa</taxon>
        <taxon>Myxosporea</taxon>
        <taxon>Bivalvulida</taxon>
        <taxon>Platysporina</taxon>
        <taxon>Myxobolidae</taxon>
        <taxon>Thelohanellus</taxon>
    </lineage>
</organism>
<sequence>MNLNVEEHYNVLLVGNLVIPVEYDQKIINDSRFTKNVKIISWSSFQLNFNECLIDVTIVNYNRRFRVSLVNSSLIPQKDIKSDDLPLFNAMEANIVSKGVDELTVKVAKALFDWIFIVTDNLLVI</sequence>
<name>A0A0C2J689_THEKT</name>
<accession>A0A0C2J689</accession>
<protein>
    <submittedName>
        <fullName evidence="1">Uncharacterized protein</fullName>
    </submittedName>
</protein>
<keyword evidence="2" id="KW-1185">Reference proteome</keyword>
<dbReference type="EMBL" id="JWZT01000896">
    <property type="protein sequence ID" value="KII73304.1"/>
    <property type="molecule type" value="Genomic_DNA"/>
</dbReference>
<reference evidence="1 2" key="1">
    <citation type="journal article" date="2014" name="Genome Biol. Evol.">
        <title>The genome of the myxosporean Thelohanellus kitauei shows adaptations to nutrient acquisition within its fish host.</title>
        <authorList>
            <person name="Yang Y."/>
            <person name="Xiong J."/>
            <person name="Zhou Z."/>
            <person name="Huo F."/>
            <person name="Miao W."/>
            <person name="Ran C."/>
            <person name="Liu Y."/>
            <person name="Zhang J."/>
            <person name="Feng J."/>
            <person name="Wang M."/>
            <person name="Wang M."/>
            <person name="Wang L."/>
            <person name="Yao B."/>
        </authorList>
    </citation>
    <scope>NUCLEOTIDE SEQUENCE [LARGE SCALE GENOMIC DNA]</scope>
    <source>
        <strain evidence="1">Wuqing</strain>
    </source>
</reference>
<evidence type="ECO:0000313" key="1">
    <source>
        <dbReference type="EMBL" id="KII73304.1"/>
    </source>
</evidence>